<protein>
    <recommendedName>
        <fullName evidence="1">CARDB domain-containing protein</fullName>
    </recommendedName>
</protein>
<proteinExistence type="predicted"/>
<accession>A0A2D0N0C0</accession>
<evidence type="ECO:0000313" key="2">
    <source>
        <dbReference type="EMBL" id="PHN01971.1"/>
    </source>
</evidence>
<reference evidence="2 3" key="1">
    <citation type="submission" date="2017-10" db="EMBL/GenBank/DDBJ databases">
        <title>The draft genome sequence of Lewinella nigricans NBRC 102662.</title>
        <authorList>
            <person name="Wang K."/>
        </authorList>
    </citation>
    <scope>NUCLEOTIDE SEQUENCE [LARGE SCALE GENOMIC DNA]</scope>
    <source>
        <strain evidence="2 3">NBRC 102662</strain>
    </source>
</reference>
<dbReference type="InterPro" id="IPR011635">
    <property type="entry name" value="CARDB"/>
</dbReference>
<comment type="caution">
    <text evidence="2">The sequence shown here is derived from an EMBL/GenBank/DDBJ whole genome shotgun (WGS) entry which is preliminary data.</text>
</comment>
<dbReference type="Pfam" id="PF07705">
    <property type="entry name" value="CARDB"/>
    <property type="match status" value="1"/>
</dbReference>
<dbReference type="EMBL" id="PDUD01000046">
    <property type="protein sequence ID" value="PHN01971.1"/>
    <property type="molecule type" value="Genomic_DNA"/>
</dbReference>
<dbReference type="InterPro" id="IPR055015">
    <property type="entry name" value="GCX_COOH"/>
</dbReference>
<dbReference type="AlphaFoldDB" id="A0A2D0N0C0"/>
<dbReference type="Proteomes" id="UP000223913">
    <property type="component" value="Unassembled WGS sequence"/>
</dbReference>
<dbReference type="NCBIfam" id="NF045639">
    <property type="entry name" value="GCX_COOH"/>
    <property type="match status" value="1"/>
</dbReference>
<dbReference type="Gene3D" id="2.60.40.10">
    <property type="entry name" value="Immunoglobulins"/>
    <property type="match status" value="1"/>
</dbReference>
<sequence length="175" mass="18699">MNNRINNGNAPAGASTLRYYLSIDESFATAVYEVGNDPVGILLPGGASNESITIDVSTVGIPAGAYFIAYFIDADGVVTEKDETDNGFYWTYPQVTTSSTVCQDIDLIQDETLLTSTHVFRAQNTITAYDVVFTGFSASYHAGESITFGAGTHFWERSTVVAKIADCTPVPPTAA</sequence>
<gene>
    <name evidence="2" type="ORF">CRP01_34260</name>
</gene>
<evidence type="ECO:0000313" key="3">
    <source>
        <dbReference type="Proteomes" id="UP000223913"/>
    </source>
</evidence>
<evidence type="ECO:0000259" key="1">
    <source>
        <dbReference type="Pfam" id="PF07705"/>
    </source>
</evidence>
<dbReference type="RefSeq" id="WP_099154594.1">
    <property type="nucleotide sequence ID" value="NZ_PDUD01000046.1"/>
</dbReference>
<keyword evidence="3" id="KW-1185">Reference proteome</keyword>
<organism evidence="2 3">
    <name type="scientific">Flavilitoribacter nigricans (strain ATCC 23147 / DSM 23189 / NBRC 102662 / NCIMB 1420 / SS-2)</name>
    <name type="common">Lewinella nigricans</name>
    <dbReference type="NCBI Taxonomy" id="1122177"/>
    <lineage>
        <taxon>Bacteria</taxon>
        <taxon>Pseudomonadati</taxon>
        <taxon>Bacteroidota</taxon>
        <taxon>Saprospiria</taxon>
        <taxon>Saprospirales</taxon>
        <taxon>Lewinellaceae</taxon>
        <taxon>Flavilitoribacter</taxon>
    </lineage>
</organism>
<dbReference type="InterPro" id="IPR013783">
    <property type="entry name" value="Ig-like_fold"/>
</dbReference>
<feature type="domain" description="CARDB" evidence="1">
    <location>
        <begin position="6"/>
        <end position="88"/>
    </location>
</feature>
<name>A0A2D0N0C0_FLAN2</name>